<evidence type="ECO:0000313" key="2">
    <source>
        <dbReference type="EMBL" id="CAA9506334.1"/>
    </source>
</evidence>
<dbReference type="AlphaFoldDB" id="A0A6J4SVK2"/>
<dbReference type="InterPro" id="IPR015943">
    <property type="entry name" value="WD40/YVTN_repeat-like_dom_sf"/>
</dbReference>
<feature type="compositionally biased region" description="Gly residues" evidence="1">
    <location>
        <begin position="538"/>
        <end position="551"/>
    </location>
</feature>
<dbReference type="SUPFAM" id="SSF110296">
    <property type="entry name" value="Oligoxyloglucan reducing end-specific cellobiohydrolase"/>
    <property type="match status" value="2"/>
</dbReference>
<dbReference type="PANTHER" id="PTHR43739">
    <property type="entry name" value="XYLOGLUCANASE (EUROFUNG)"/>
    <property type="match status" value="1"/>
</dbReference>
<dbReference type="PANTHER" id="PTHR43739:SF5">
    <property type="entry name" value="EXO-ALPHA-SIALIDASE"/>
    <property type="match status" value="1"/>
</dbReference>
<name>A0A6J4SVK2_9ACTN</name>
<proteinExistence type="predicted"/>
<reference evidence="2" key="1">
    <citation type="submission" date="2020-02" db="EMBL/GenBank/DDBJ databases">
        <authorList>
            <person name="Meier V. D."/>
        </authorList>
    </citation>
    <scope>NUCLEOTIDE SEQUENCE</scope>
    <source>
        <strain evidence="2">AVDCRST_MAG30</strain>
    </source>
</reference>
<dbReference type="GO" id="GO:0010411">
    <property type="term" value="P:xyloglucan metabolic process"/>
    <property type="evidence" value="ECO:0007669"/>
    <property type="project" value="TreeGrafter"/>
</dbReference>
<dbReference type="InterPro" id="IPR052025">
    <property type="entry name" value="Xyloglucanase_GH74"/>
</dbReference>
<dbReference type="Gene3D" id="2.130.10.10">
    <property type="entry name" value="YVTN repeat-like/Quinoprotein amine dehydrogenase"/>
    <property type="match status" value="3"/>
</dbReference>
<gene>
    <name evidence="2" type="ORF">AVDCRST_MAG30-2219</name>
</gene>
<evidence type="ECO:0000256" key="1">
    <source>
        <dbReference type="SAM" id="MobiDB-lite"/>
    </source>
</evidence>
<feature type="non-terminal residue" evidence="2">
    <location>
        <position position="1"/>
    </location>
</feature>
<organism evidence="2">
    <name type="scientific">uncultured Solirubrobacteraceae bacterium</name>
    <dbReference type="NCBI Taxonomy" id="1162706"/>
    <lineage>
        <taxon>Bacteria</taxon>
        <taxon>Bacillati</taxon>
        <taxon>Actinomycetota</taxon>
        <taxon>Thermoleophilia</taxon>
        <taxon>Solirubrobacterales</taxon>
        <taxon>Solirubrobacteraceae</taxon>
        <taxon>environmental samples</taxon>
    </lineage>
</organism>
<feature type="region of interest" description="Disordered" evidence="1">
    <location>
        <begin position="1"/>
        <end position="20"/>
    </location>
</feature>
<feature type="compositionally biased region" description="Low complexity" evidence="1">
    <location>
        <begin position="527"/>
        <end position="537"/>
    </location>
</feature>
<sequence>KQVLKGDNETTGGTDLAINPEDPQEMYAAMWDHLREPDKRRYNGTGSGVYRSSDGGTTWSRVNQPGLMSSPALGRIGIAYAPSAPDTIFIITSGEGGAGLGLYKSTNGGTTFLPLSDPSINANSVVYGWWFGRIWVDPKDANHVFTAGLALAESKNGGLTFSLNTDPHADEHALAWDPKEPNRVYLGNDGGVYRSEDNGSNFTFAKHQPFSQLYGLDVGEQDPSRLVAGLQDNGVVRSYGAKDGKWNSYGGGDGERTLINPRNQDIVYGCSQYGECFVSKSGGSSPKSSFTNEVVSSRKNWFTPIEFDPEDPKTIYTGGEIMSRSDNDAGDFRTISPDLSNGPGRETNPLFRNFGTLTTIAPAPKRTGIIYAGTDDGNLWYTRNGGGAWTKASDPDLPKAWVTRVEVDKTNPDVAYVTYSGFRQQEDSAYLLRTTDGGKSWEDIGAGLPRAPLNDVNAIGDKLVVASDTGVFLSRDAGGSWLRLGEGLPIVPVFELRYHAPTDSLYAGTFGRGIYRVAMPGAAEDNAAGTPANPGAAAGAGAGGKGSGGPAAKGKERARVRIVSRRFVAKGRRAKIRLACLAGPSCQGYLRLKLGKATLARVRFSVPAGTSRTLKVRLARSNVRRLKARRRTPVVARAGLVGERLAASRRLRRF</sequence>
<feature type="region of interest" description="Disordered" evidence="1">
    <location>
        <begin position="527"/>
        <end position="557"/>
    </location>
</feature>
<dbReference type="EMBL" id="CADCVS010000291">
    <property type="protein sequence ID" value="CAA9506334.1"/>
    <property type="molecule type" value="Genomic_DNA"/>
</dbReference>
<protein>
    <submittedName>
        <fullName evidence="2">GH74</fullName>
    </submittedName>
</protein>
<accession>A0A6J4SVK2</accession>